<evidence type="ECO:0000313" key="3">
    <source>
        <dbReference type="Proteomes" id="UP001596233"/>
    </source>
</evidence>
<proteinExistence type="predicted"/>
<evidence type="ECO:0000259" key="1">
    <source>
        <dbReference type="PROSITE" id="PS01124"/>
    </source>
</evidence>
<dbReference type="InterPro" id="IPR018060">
    <property type="entry name" value="HTH_AraC"/>
</dbReference>
<dbReference type="RefSeq" id="WP_379231468.1">
    <property type="nucleotide sequence ID" value="NZ_JBHSTE010000001.1"/>
</dbReference>
<evidence type="ECO:0000313" key="2">
    <source>
        <dbReference type="EMBL" id="MFC6331828.1"/>
    </source>
</evidence>
<protein>
    <submittedName>
        <fullName evidence="2">DUF6597 domain-containing transcriptional factor</fullName>
    </submittedName>
</protein>
<name>A0ABW1V0B1_9BACL</name>
<dbReference type="InterPro" id="IPR046532">
    <property type="entry name" value="DUF6597"/>
</dbReference>
<accession>A0ABW1V0B1</accession>
<organism evidence="2 3">
    <name type="scientific">Paenibacillus septentrionalis</name>
    <dbReference type="NCBI Taxonomy" id="429342"/>
    <lineage>
        <taxon>Bacteria</taxon>
        <taxon>Bacillati</taxon>
        <taxon>Bacillota</taxon>
        <taxon>Bacilli</taxon>
        <taxon>Bacillales</taxon>
        <taxon>Paenibacillaceae</taxon>
        <taxon>Paenibacillus</taxon>
    </lineage>
</organism>
<dbReference type="Gene3D" id="1.10.10.60">
    <property type="entry name" value="Homeodomain-like"/>
    <property type="match status" value="1"/>
</dbReference>
<keyword evidence="3" id="KW-1185">Reference proteome</keyword>
<reference evidence="3" key="1">
    <citation type="journal article" date="2019" name="Int. J. Syst. Evol. Microbiol.">
        <title>The Global Catalogue of Microorganisms (GCM) 10K type strain sequencing project: providing services to taxonomists for standard genome sequencing and annotation.</title>
        <authorList>
            <consortium name="The Broad Institute Genomics Platform"/>
            <consortium name="The Broad Institute Genome Sequencing Center for Infectious Disease"/>
            <person name="Wu L."/>
            <person name="Ma J."/>
        </authorList>
    </citation>
    <scope>NUCLEOTIDE SEQUENCE [LARGE SCALE GENOMIC DNA]</scope>
    <source>
        <strain evidence="3">PCU 280</strain>
    </source>
</reference>
<feature type="domain" description="HTH araC/xylS-type" evidence="1">
    <location>
        <begin position="159"/>
        <end position="203"/>
    </location>
</feature>
<sequence length="263" mass="30347">MIQTFESVDALRKLVDYIWIADFDFLVAESREDIIMPQGHINIIFNYGSAYKRIGAKQETIIPNAAVIGQIKTAKYVQYGSCLHQVGISLTPLGFITLFDVPSIQLTERIVNAVEVDSGLNDMYRAIINYNDVELKISAIHHALLHKLSQRKADTVRMEEMLNYVEREYKNLSIATMAEFFSVSVSTLERVFKRKVGLPPKTYGDIIKFRKLTEDKENRSVMQQHYYDQSHLIKTSKRFAGKTIKELERPTNEITLSYLWNDQ</sequence>
<gene>
    <name evidence="2" type="ORF">ACFP56_04270</name>
</gene>
<dbReference type="PROSITE" id="PS01124">
    <property type="entry name" value="HTH_ARAC_FAMILY_2"/>
    <property type="match status" value="1"/>
</dbReference>
<dbReference type="Pfam" id="PF20240">
    <property type="entry name" value="DUF6597"/>
    <property type="match status" value="1"/>
</dbReference>
<comment type="caution">
    <text evidence="2">The sequence shown here is derived from an EMBL/GenBank/DDBJ whole genome shotgun (WGS) entry which is preliminary data.</text>
</comment>
<dbReference type="EMBL" id="JBHSTE010000001">
    <property type="protein sequence ID" value="MFC6331828.1"/>
    <property type="molecule type" value="Genomic_DNA"/>
</dbReference>
<dbReference type="Proteomes" id="UP001596233">
    <property type="component" value="Unassembled WGS sequence"/>
</dbReference>